<dbReference type="GO" id="GO:0006189">
    <property type="term" value="P:'de novo' IMP biosynthetic process"/>
    <property type="evidence" value="ECO:0007669"/>
    <property type="project" value="UniProtKB-UniRule"/>
</dbReference>
<dbReference type="GO" id="GO:0004637">
    <property type="term" value="F:phosphoribosylamine-glycine ligase activity"/>
    <property type="evidence" value="ECO:0007669"/>
    <property type="project" value="UniProtKB-UniRule"/>
</dbReference>
<feature type="domain" description="ATP-grasp" evidence="14">
    <location>
        <begin position="107"/>
        <end position="313"/>
    </location>
</feature>
<dbReference type="InterPro" id="IPR000115">
    <property type="entry name" value="PRibGlycinamide_synth"/>
</dbReference>
<dbReference type="PANTHER" id="PTHR43472:SF1">
    <property type="entry name" value="PHOSPHORIBOSYLAMINE--GLYCINE LIGASE, CHLOROPLASTIC"/>
    <property type="match status" value="1"/>
</dbReference>
<dbReference type="InterPro" id="IPR020560">
    <property type="entry name" value="PRibGlycinamide_synth_C-dom"/>
</dbReference>
<dbReference type="SMART" id="SM01209">
    <property type="entry name" value="GARS_A"/>
    <property type="match status" value="1"/>
</dbReference>
<evidence type="ECO:0000313" key="15">
    <source>
        <dbReference type="EMBL" id="KIY23182.1"/>
    </source>
</evidence>
<comment type="cofactor">
    <cofactor evidence="2">
        <name>Mg(2+)</name>
        <dbReference type="ChEBI" id="CHEBI:18420"/>
    </cofactor>
</comment>
<name>A0A0D6ZCA5_9BACI</name>
<comment type="caution">
    <text evidence="15">The sequence shown here is derived from an EMBL/GenBank/DDBJ whole genome shotgun (WGS) entry which is preliminary data.</text>
</comment>
<dbReference type="InterPro" id="IPR011054">
    <property type="entry name" value="Rudment_hybrid_motif"/>
</dbReference>
<dbReference type="InterPro" id="IPR013815">
    <property type="entry name" value="ATP_grasp_subdomain_1"/>
</dbReference>
<dbReference type="HAMAP" id="MF_00138">
    <property type="entry name" value="GARS"/>
    <property type="match status" value="1"/>
</dbReference>
<dbReference type="InterPro" id="IPR020561">
    <property type="entry name" value="PRibGlycinamid_synth_ATP-grasp"/>
</dbReference>
<dbReference type="PATRIC" id="fig|285983.3.peg.3199"/>
<evidence type="ECO:0000256" key="4">
    <source>
        <dbReference type="ARBA" id="ARBA00013255"/>
    </source>
</evidence>
<dbReference type="GO" id="GO:0046872">
    <property type="term" value="F:metal ion binding"/>
    <property type="evidence" value="ECO:0007669"/>
    <property type="project" value="InterPro"/>
</dbReference>
<evidence type="ECO:0000259" key="14">
    <source>
        <dbReference type="PROSITE" id="PS50975"/>
    </source>
</evidence>
<dbReference type="RefSeq" id="WP_044391436.1">
    <property type="nucleotide sequence ID" value="NZ_JXIQ01000023.1"/>
</dbReference>
<evidence type="ECO:0000256" key="11">
    <source>
        <dbReference type="ARBA" id="ARBA00042864"/>
    </source>
</evidence>
<evidence type="ECO:0000256" key="1">
    <source>
        <dbReference type="ARBA" id="ARBA00001936"/>
    </source>
</evidence>
<dbReference type="SUPFAM" id="SSF52440">
    <property type="entry name" value="PreATP-grasp domain"/>
    <property type="match status" value="1"/>
</dbReference>
<dbReference type="OrthoDB" id="9807240at2"/>
<dbReference type="Gene3D" id="3.30.1490.20">
    <property type="entry name" value="ATP-grasp fold, A domain"/>
    <property type="match status" value="1"/>
</dbReference>
<comment type="cofactor">
    <cofactor evidence="1">
        <name>Mn(2+)</name>
        <dbReference type="ChEBI" id="CHEBI:29035"/>
    </cofactor>
</comment>
<evidence type="ECO:0000256" key="3">
    <source>
        <dbReference type="ARBA" id="ARBA00005174"/>
    </source>
</evidence>
<comment type="catalytic activity">
    <reaction evidence="12">
        <text>5-phospho-beta-D-ribosylamine + glycine + ATP = N(1)-(5-phospho-beta-D-ribosyl)glycinamide + ADP + phosphate + H(+)</text>
        <dbReference type="Rhea" id="RHEA:17453"/>
        <dbReference type="ChEBI" id="CHEBI:15378"/>
        <dbReference type="ChEBI" id="CHEBI:30616"/>
        <dbReference type="ChEBI" id="CHEBI:43474"/>
        <dbReference type="ChEBI" id="CHEBI:57305"/>
        <dbReference type="ChEBI" id="CHEBI:58681"/>
        <dbReference type="ChEBI" id="CHEBI:143788"/>
        <dbReference type="ChEBI" id="CHEBI:456216"/>
        <dbReference type="EC" id="6.3.4.13"/>
    </reaction>
</comment>
<dbReference type="Gene3D" id="3.30.470.20">
    <property type="entry name" value="ATP-grasp fold, B domain"/>
    <property type="match status" value="1"/>
</dbReference>
<dbReference type="Gene3D" id="3.40.50.20">
    <property type="match status" value="1"/>
</dbReference>
<dbReference type="FunFam" id="3.30.1490.20:FF:000006">
    <property type="entry name" value="phosphoribosylamine--glycine ligase, chloroplastic-like"/>
    <property type="match status" value="1"/>
</dbReference>
<keyword evidence="8 13" id="KW-0067">ATP-binding</keyword>
<dbReference type="Proteomes" id="UP000032512">
    <property type="component" value="Unassembled WGS sequence"/>
</dbReference>
<keyword evidence="16" id="KW-1185">Reference proteome</keyword>
<proteinExistence type="inferred from homology"/>
<dbReference type="InterPro" id="IPR020559">
    <property type="entry name" value="PRibGlycinamide_synth_CS"/>
</dbReference>
<dbReference type="PROSITE" id="PS00184">
    <property type="entry name" value="GARS"/>
    <property type="match status" value="1"/>
</dbReference>
<evidence type="ECO:0000313" key="16">
    <source>
        <dbReference type="Proteomes" id="UP000032512"/>
    </source>
</evidence>
<dbReference type="InterPro" id="IPR037123">
    <property type="entry name" value="PRibGlycinamide_synth_C_sf"/>
</dbReference>
<dbReference type="GO" id="GO:0009113">
    <property type="term" value="P:purine nucleobase biosynthetic process"/>
    <property type="evidence" value="ECO:0007669"/>
    <property type="project" value="InterPro"/>
</dbReference>
<evidence type="ECO:0000256" key="8">
    <source>
        <dbReference type="ARBA" id="ARBA00022840"/>
    </source>
</evidence>
<dbReference type="Pfam" id="PF02843">
    <property type="entry name" value="GARS_C"/>
    <property type="match status" value="1"/>
</dbReference>
<protein>
    <recommendedName>
        <fullName evidence="4 12">Phosphoribosylamine--glycine ligase</fullName>
        <ecNumber evidence="4 12">6.3.4.13</ecNumber>
    </recommendedName>
    <alternativeName>
        <fullName evidence="12">GARS</fullName>
    </alternativeName>
    <alternativeName>
        <fullName evidence="10 12">Glycinamide ribonucleotide synthetase</fullName>
    </alternativeName>
    <alternativeName>
        <fullName evidence="11 12">Phosphoribosylglycinamide synthetase</fullName>
    </alternativeName>
</protein>
<dbReference type="GO" id="GO:0005524">
    <property type="term" value="F:ATP binding"/>
    <property type="evidence" value="ECO:0007669"/>
    <property type="project" value="UniProtKB-UniRule"/>
</dbReference>
<dbReference type="EC" id="6.3.4.13" evidence="4 12"/>
<gene>
    <name evidence="12" type="primary">purD</name>
    <name evidence="15" type="ORF">UB32_04110</name>
</gene>
<keyword evidence="5 12" id="KW-0436">Ligase</keyword>
<accession>A0A0D6ZCA5</accession>
<dbReference type="SUPFAM" id="SSF51246">
    <property type="entry name" value="Rudiment single hybrid motif"/>
    <property type="match status" value="1"/>
</dbReference>
<reference evidence="15 16" key="1">
    <citation type="submission" date="2015-01" db="EMBL/GenBank/DDBJ databases">
        <title>Draft genome sequences of the supercritical CO2 tolerant bacteria Bacillus subterraneus MITOT1 and Bacillus cereus MIT0214.</title>
        <authorList>
            <person name="Peet K.C."/>
            <person name="Thompson J.R."/>
        </authorList>
    </citation>
    <scope>NUCLEOTIDE SEQUENCE [LARGE SCALE GENOMIC DNA]</scope>
    <source>
        <strain evidence="15 16">MITOT1</strain>
    </source>
</reference>
<comment type="similarity">
    <text evidence="9 12">Belongs to the GARS family.</text>
</comment>
<dbReference type="AlphaFoldDB" id="A0A0D6ZCA5"/>
<evidence type="ECO:0000256" key="2">
    <source>
        <dbReference type="ARBA" id="ARBA00001946"/>
    </source>
</evidence>
<dbReference type="NCBIfam" id="TIGR00877">
    <property type="entry name" value="purD"/>
    <property type="match status" value="1"/>
</dbReference>
<sequence>MKVLVVGKGGREHAICKKVRESPLVTEVFVAPGNPGMEDCAKLVAVNEMDAEALVSFAKEQQIGLTIIGPEIPLLAGLADRFIEEGLKVFGPRKAAAMIEGSKSFAKDLMKKYGIPTAQSETFTDYGQARDYLAIVGAPIVIKADGLAAGKGVVVAMTMQQAEQALQEMMLDGKFGEASAIVVIEQFLTGEEFSLMAFVNGETVIPLEIAQDHKRAFDGDRGPNTGGMGAYSPVPQIKNDSIEEAVEKILIPAAIAMEMEGRSFTGILYAGLIETEEGPKVIEFNARFGDPETQVLLPRMKSDLVKVIIELLEGGKPEINWHKEAMIGVVVAANGYPDEYEKGAELKGIENMSDVFHAGTAKNSHGKFVTNGGRVLLVGAKAETLKEAQQLVYAELEKLDCPETFYRKDIGSKAIAHVSY</sequence>
<dbReference type="SMART" id="SM01210">
    <property type="entry name" value="GARS_C"/>
    <property type="match status" value="1"/>
</dbReference>
<evidence type="ECO:0000256" key="9">
    <source>
        <dbReference type="ARBA" id="ARBA00038345"/>
    </source>
</evidence>
<dbReference type="Pfam" id="PF02844">
    <property type="entry name" value="GARS_N"/>
    <property type="match status" value="1"/>
</dbReference>
<evidence type="ECO:0000256" key="6">
    <source>
        <dbReference type="ARBA" id="ARBA00022741"/>
    </source>
</evidence>
<dbReference type="SUPFAM" id="SSF56059">
    <property type="entry name" value="Glutathione synthetase ATP-binding domain-like"/>
    <property type="match status" value="1"/>
</dbReference>
<keyword evidence="7 12" id="KW-0658">Purine biosynthesis</keyword>
<evidence type="ECO:0000256" key="7">
    <source>
        <dbReference type="ARBA" id="ARBA00022755"/>
    </source>
</evidence>
<organism evidence="15 16">
    <name type="scientific">Mesobacillus subterraneus</name>
    <dbReference type="NCBI Taxonomy" id="285983"/>
    <lineage>
        <taxon>Bacteria</taxon>
        <taxon>Bacillati</taxon>
        <taxon>Bacillota</taxon>
        <taxon>Bacilli</taxon>
        <taxon>Bacillales</taxon>
        <taxon>Bacillaceae</taxon>
        <taxon>Mesobacillus</taxon>
    </lineage>
</organism>
<dbReference type="UniPathway" id="UPA00074">
    <property type="reaction ID" value="UER00125"/>
</dbReference>
<comment type="pathway">
    <text evidence="3 12">Purine metabolism; IMP biosynthesis via de novo pathway; N(1)-(5-phospho-D-ribosyl)glycinamide from 5-phospho-alpha-D-ribose 1-diphosphate: step 2/2.</text>
</comment>
<evidence type="ECO:0000256" key="12">
    <source>
        <dbReference type="HAMAP-Rule" id="MF_00138"/>
    </source>
</evidence>
<dbReference type="Gene3D" id="3.90.600.10">
    <property type="entry name" value="Phosphoribosylglycinamide synthetase, C-terminal domain"/>
    <property type="match status" value="1"/>
</dbReference>
<dbReference type="Pfam" id="PF01071">
    <property type="entry name" value="GARS_A"/>
    <property type="match status" value="1"/>
</dbReference>
<dbReference type="EMBL" id="JXIQ01000023">
    <property type="protein sequence ID" value="KIY23182.1"/>
    <property type="molecule type" value="Genomic_DNA"/>
</dbReference>
<dbReference type="PROSITE" id="PS50975">
    <property type="entry name" value="ATP_GRASP"/>
    <property type="match status" value="1"/>
</dbReference>
<dbReference type="InterPro" id="IPR011761">
    <property type="entry name" value="ATP-grasp"/>
</dbReference>
<dbReference type="PANTHER" id="PTHR43472">
    <property type="entry name" value="PHOSPHORIBOSYLAMINE--GLYCINE LIGASE"/>
    <property type="match status" value="1"/>
</dbReference>
<keyword evidence="6 13" id="KW-0547">Nucleotide-binding</keyword>
<evidence type="ECO:0000256" key="10">
    <source>
        <dbReference type="ARBA" id="ARBA00042242"/>
    </source>
</evidence>
<evidence type="ECO:0000256" key="13">
    <source>
        <dbReference type="PROSITE-ProRule" id="PRU00409"/>
    </source>
</evidence>
<evidence type="ECO:0000256" key="5">
    <source>
        <dbReference type="ARBA" id="ARBA00022598"/>
    </source>
</evidence>
<dbReference type="InterPro" id="IPR016185">
    <property type="entry name" value="PreATP-grasp_dom_sf"/>
</dbReference>
<dbReference type="InterPro" id="IPR020562">
    <property type="entry name" value="PRibGlycinamide_synth_N"/>
</dbReference>